<feature type="transmembrane region" description="Helical" evidence="6">
    <location>
        <begin position="40"/>
        <end position="65"/>
    </location>
</feature>
<protein>
    <submittedName>
        <fullName evidence="7">LysE type translocator</fullName>
    </submittedName>
</protein>
<evidence type="ECO:0000256" key="6">
    <source>
        <dbReference type="SAM" id="Phobius"/>
    </source>
</evidence>
<evidence type="ECO:0000313" key="8">
    <source>
        <dbReference type="Proteomes" id="UP000199017"/>
    </source>
</evidence>
<dbReference type="GO" id="GO:0005886">
    <property type="term" value="C:plasma membrane"/>
    <property type="evidence" value="ECO:0007669"/>
    <property type="project" value="UniProtKB-SubCell"/>
</dbReference>
<evidence type="ECO:0000256" key="5">
    <source>
        <dbReference type="ARBA" id="ARBA00023136"/>
    </source>
</evidence>
<dbReference type="GO" id="GO:0006865">
    <property type="term" value="P:amino acid transport"/>
    <property type="evidence" value="ECO:0007669"/>
    <property type="project" value="InterPro"/>
</dbReference>
<keyword evidence="8" id="KW-1185">Reference proteome</keyword>
<evidence type="ECO:0000256" key="2">
    <source>
        <dbReference type="ARBA" id="ARBA00022475"/>
    </source>
</evidence>
<dbReference type="Pfam" id="PF01810">
    <property type="entry name" value="LysE"/>
    <property type="match status" value="1"/>
</dbReference>
<dbReference type="EMBL" id="FNDU01000004">
    <property type="protein sequence ID" value="SDH99047.1"/>
    <property type="molecule type" value="Genomic_DNA"/>
</dbReference>
<feature type="transmembrane region" description="Helical" evidence="6">
    <location>
        <begin position="6"/>
        <end position="28"/>
    </location>
</feature>
<keyword evidence="2" id="KW-1003">Cell membrane</keyword>
<keyword evidence="4 6" id="KW-1133">Transmembrane helix</keyword>
<keyword evidence="5 6" id="KW-0472">Membrane</keyword>
<keyword evidence="3 6" id="KW-0812">Transmembrane</keyword>
<dbReference type="AlphaFoldDB" id="A0A1G8GXF9"/>
<proteinExistence type="predicted"/>
<evidence type="ECO:0000313" key="7">
    <source>
        <dbReference type="EMBL" id="SDH99047.1"/>
    </source>
</evidence>
<evidence type="ECO:0000256" key="4">
    <source>
        <dbReference type="ARBA" id="ARBA00022989"/>
    </source>
</evidence>
<dbReference type="STRING" id="930129.SAMN05216352_1049"/>
<sequence>MDITMVLSYLGVVVFLTLMPGPDILFVIAQSISQNKKAGIATALRLCTGLIVHISAATLGIQLFINLQLRLPL</sequence>
<evidence type="ECO:0000256" key="1">
    <source>
        <dbReference type="ARBA" id="ARBA00004651"/>
    </source>
</evidence>
<name>A0A1G8GXF9_9BACI</name>
<organism evidence="7 8">
    <name type="scientific">Alteribacillus bidgolensis</name>
    <dbReference type="NCBI Taxonomy" id="930129"/>
    <lineage>
        <taxon>Bacteria</taxon>
        <taxon>Bacillati</taxon>
        <taxon>Bacillota</taxon>
        <taxon>Bacilli</taxon>
        <taxon>Bacillales</taxon>
        <taxon>Bacillaceae</taxon>
        <taxon>Alteribacillus</taxon>
    </lineage>
</organism>
<comment type="subcellular location">
    <subcellularLocation>
        <location evidence="1">Cell membrane</location>
        <topology evidence="1">Multi-pass membrane protein</topology>
    </subcellularLocation>
</comment>
<dbReference type="Proteomes" id="UP000199017">
    <property type="component" value="Unassembled WGS sequence"/>
</dbReference>
<evidence type="ECO:0000256" key="3">
    <source>
        <dbReference type="ARBA" id="ARBA00022692"/>
    </source>
</evidence>
<reference evidence="7 8" key="1">
    <citation type="submission" date="2016-10" db="EMBL/GenBank/DDBJ databases">
        <authorList>
            <person name="de Groot N.N."/>
        </authorList>
    </citation>
    <scope>NUCLEOTIDE SEQUENCE [LARGE SCALE GENOMIC DNA]</scope>
    <source>
        <strain evidence="8">P4B,CCM 7963,CECT 7998,DSM 25260,IBRC-M 10614,KCTC 13821</strain>
    </source>
</reference>
<gene>
    <name evidence="7" type="ORF">SAMN05216352_1049</name>
</gene>
<dbReference type="InterPro" id="IPR001123">
    <property type="entry name" value="LeuE-type"/>
</dbReference>
<accession>A0A1G8GXF9</accession>